<dbReference type="EMBL" id="BAAARV010000021">
    <property type="protein sequence ID" value="GAA2341902.1"/>
    <property type="molecule type" value="Genomic_DNA"/>
</dbReference>
<protein>
    <recommendedName>
        <fullName evidence="4">Peptidase inhibitor family I36</fullName>
    </recommendedName>
</protein>
<organism evidence="2 3">
    <name type="scientific">Dactylosporangium salmoneum</name>
    <dbReference type="NCBI Taxonomy" id="53361"/>
    <lineage>
        <taxon>Bacteria</taxon>
        <taxon>Bacillati</taxon>
        <taxon>Actinomycetota</taxon>
        <taxon>Actinomycetes</taxon>
        <taxon>Micromonosporales</taxon>
        <taxon>Micromonosporaceae</taxon>
        <taxon>Dactylosporangium</taxon>
    </lineage>
</organism>
<gene>
    <name evidence="2" type="ORF">GCM10010170_025700</name>
</gene>
<dbReference type="RefSeq" id="WP_344612541.1">
    <property type="nucleotide sequence ID" value="NZ_BAAARV010000021.1"/>
</dbReference>
<dbReference type="PROSITE" id="PS51318">
    <property type="entry name" value="TAT"/>
    <property type="match status" value="1"/>
</dbReference>
<evidence type="ECO:0000256" key="1">
    <source>
        <dbReference type="SAM" id="SignalP"/>
    </source>
</evidence>
<keyword evidence="1" id="KW-0732">Signal</keyword>
<feature type="signal peptide" evidence="1">
    <location>
        <begin position="1"/>
        <end position="38"/>
    </location>
</feature>
<evidence type="ECO:0008006" key="4">
    <source>
        <dbReference type="Google" id="ProtNLM"/>
    </source>
</evidence>
<reference evidence="2 3" key="1">
    <citation type="journal article" date="2019" name="Int. J. Syst. Evol. Microbiol.">
        <title>The Global Catalogue of Microorganisms (GCM) 10K type strain sequencing project: providing services to taxonomists for standard genome sequencing and annotation.</title>
        <authorList>
            <consortium name="The Broad Institute Genomics Platform"/>
            <consortium name="The Broad Institute Genome Sequencing Center for Infectious Disease"/>
            <person name="Wu L."/>
            <person name="Ma J."/>
        </authorList>
    </citation>
    <scope>NUCLEOTIDE SEQUENCE [LARGE SCALE GENOMIC DNA]</scope>
    <source>
        <strain evidence="2 3">JCM 3272</strain>
    </source>
</reference>
<evidence type="ECO:0000313" key="3">
    <source>
        <dbReference type="Proteomes" id="UP001501444"/>
    </source>
</evidence>
<evidence type="ECO:0000313" key="2">
    <source>
        <dbReference type="EMBL" id="GAA2341902.1"/>
    </source>
</evidence>
<comment type="caution">
    <text evidence="2">The sequence shown here is derived from an EMBL/GenBank/DDBJ whole genome shotgun (WGS) entry which is preliminary data.</text>
</comment>
<keyword evidence="3" id="KW-1185">Reference proteome</keyword>
<accession>A0ABN3G136</accession>
<name>A0ABN3G136_9ACTN</name>
<dbReference type="InterPro" id="IPR006311">
    <property type="entry name" value="TAT_signal"/>
</dbReference>
<proteinExistence type="predicted"/>
<sequence>MQRRHPPIRSRRRWLLSGAAVLLVAGLLTAISSSPAMAGPVNAVTGTATAARVPIGVAAAVVPANAGRADVANAAPTGCPRNYFCFWNQAGYTGRMGKLQDCGLQDLATWSWQYQVVSAYYNLDSGSVEFRYGPSYGLFRVGTASRGLPDAGAYAGWATHVYRYCYQ</sequence>
<feature type="chain" id="PRO_5045665232" description="Peptidase inhibitor family I36" evidence="1">
    <location>
        <begin position="39"/>
        <end position="167"/>
    </location>
</feature>
<dbReference type="Proteomes" id="UP001501444">
    <property type="component" value="Unassembled WGS sequence"/>
</dbReference>
<dbReference type="Pfam" id="PF03995">
    <property type="entry name" value="Inhibitor_I36"/>
    <property type="match status" value="1"/>
</dbReference>